<dbReference type="RefSeq" id="WP_129120296.1">
    <property type="nucleotide sequence ID" value="NZ_BSUI01000009.1"/>
</dbReference>
<dbReference type="Gene3D" id="3.10.105.10">
    <property type="entry name" value="Dipeptide-binding Protein, Domain 3"/>
    <property type="match status" value="1"/>
</dbReference>
<dbReference type="InterPro" id="IPR039424">
    <property type="entry name" value="SBP_5"/>
</dbReference>
<evidence type="ECO:0000313" key="6">
    <source>
        <dbReference type="Proteomes" id="UP000536909"/>
    </source>
</evidence>
<evidence type="ECO:0000259" key="2">
    <source>
        <dbReference type="Pfam" id="PF00496"/>
    </source>
</evidence>
<reference evidence="4 5" key="1">
    <citation type="submission" date="2019-04" db="EMBL/GenBank/DDBJ databases">
        <title>Deinococcus metalilatus MA1002 mutant No.5.</title>
        <authorList>
            <person name="Park W."/>
            <person name="Park C."/>
        </authorList>
    </citation>
    <scope>NUCLEOTIDE SEQUENCE [LARGE SCALE GENOMIC DNA]</scope>
    <source>
        <strain evidence="4 5">MA1002-m5</strain>
    </source>
</reference>
<feature type="domain" description="Solute-binding protein family 5" evidence="2">
    <location>
        <begin position="178"/>
        <end position="487"/>
    </location>
</feature>
<dbReference type="PANTHER" id="PTHR30290">
    <property type="entry name" value="PERIPLASMIC BINDING COMPONENT OF ABC TRANSPORTER"/>
    <property type="match status" value="1"/>
</dbReference>
<dbReference type="PANTHER" id="PTHR30290:SF72">
    <property type="entry name" value="HTH-TYPE TRANSCRIPTIONAL REGULATOR SGRR"/>
    <property type="match status" value="1"/>
</dbReference>
<protein>
    <submittedName>
        <fullName evidence="3">MarR-like DNA-binding transcriptional regulator SgrR of sgrS sRNA</fullName>
    </submittedName>
    <submittedName>
        <fullName evidence="4">SgrR family transcriptional regulator</fullName>
    </submittedName>
</protein>
<organism evidence="4 5">
    <name type="scientific">Deinococcus metallilatus</name>
    <dbReference type="NCBI Taxonomy" id="1211322"/>
    <lineage>
        <taxon>Bacteria</taxon>
        <taxon>Thermotogati</taxon>
        <taxon>Deinococcota</taxon>
        <taxon>Deinococci</taxon>
        <taxon>Deinococcales</taxon>
        <taxon>Deinococcaceae</taxon>
        <taxon>Deinococcus</taxon>
    </lineage>
</organism>
<dbReference type="AlphaFoldDB" id="A0AAJ5F309"/>
<evidence type="ECO:0000313" key="4">
    <source>
        <dbReference type="EMBL" id="TLK25120.1"/>
    </source>
</evidence>
<proteinExistence type="predicted"/>
<evidence type="ECO:0000313" key="5">
    <source>
        <dbReference type="Proteomes" id="UP000308000"/>
    </source>
</evidence>
<dbReference type="Proteomes" id="UP000536909">
    <property type="component" value="Unassembled WGS sequence"/>
</dbReference>
<dbReference type="EMBL" id="JACHFV010000011">
    <property type="protein sequence ID" value="MBB5296406.1"/>
    <property type="molecule type" value="Genomic_DNA"/>
</dbReference>
<feature type="compositionally biased region" description="Basic and acidic residues" evidence="1">
    <location>
        <begin position="584"/>
        <end position="601"/>
    </location>
</feature>
<dbReference type="SUPFAM" id="SSF53850">
    <property type="entry name" value="Periplasmic binding protein-like II"/>
    <property type="match status" value="1"/>
</dbReference>
<dbReference type="Pfam" id="PF00496">
    <property type="entry name" value="SBP_bac_5"/>
    <property type="match status" value="1"/>
</dbReference>
<dbReference type="EMBL" id="VBRC01000009">
    <property type="protein sequence ID" value="TLK25120.1"/>
    <property type="molecule type" value="Genomic_DNA"/>
</dbReference>
<keyword evidence="6" id="KW-1185">Reference proteome</keyword>
<comment type="caution">
    <text evidence="4">The sequence shown here is derived from an EMBL/GenBank/DDBJ whole genome shotgun (WGS) entry which is preliminary data.</text>
</comment>
<name>A0AAJ5F309_9DEIO</name>
<sequence>MTPFPRDPRPDWPYLTLRAALLARDGEQPVYPVTQAELTAWWACSDKTAKRQVTRLQEERKLTYTPGRGRGHTSRVAFSGDTRRELDTLTASLARDGAAGDLARLSRLPFPRAWVMTDAVRGVFGLSESPSGTDRLRTVMFRAFTSLDPITAHAATEAHLLAQVLDPLTRFDADTGRLEPHLAHHWNVSADGLTWTFHLRKGVSFHHGRTLDAGDVLFTLERLRQGAEWLLPGVQAITSDHPFRVQVHLVRPDAFLPRRLADSHALILPRDVPFDERHLVGTGAFRWTSLPDGVRLTAFDAHFAGRPLIDEVELYRVGPLANEPTLHVDGAAPETVTNWQEEIGVHFLIWNAGQRAAQNSALRAAVFELHDIRRYWREAHLPWPLLIAQSFYPRRSKARSPRYHDLERARSLLVQAGYDGPPLRLWVLNRTDAVQEADWLVRQAAQVGLPIEPRPYELHDALDRASPADLVMMGEVSGPDEHLSFWTAMKQPELLFRTLLPEPLLAEIDAELDSYRTADTFAEREAIIDRVEDLLLGGHHIHLTHHRVKQRTIHPLIRDVLPDSYGRINFRKLWIGDGLPLRPEQARRQQEELPEMDRERPCQGVAAESQPSLPVNDESR</sequence>
<reference evidence="3 6" key="2">
    <citation type="submission" date="2020-08" db="EMBL/GenBank/DDBJ databases">
        <title>Genomic Encyclopedia of Type Strains, Phase IV (KMG-IV): sequencing the most valuable type-strain genomes for metagenomic binning, comparative biology and taxonomic classification.</title>
        <authorList>
            <person name="Goeker M."/>
        </authorList>
    </citation>
    <scope>NUCLEOTIDE SEQUENCE [LARGE SCALE GENOMIC DNA]</scope>
    <source>
        <strain evidence="3 6">DSM 105434</strain>
    </source>
</reference>
<accession>A0AAJ5F309</accession>
<dbReference type="PROSITE" id="PS01040">
    <property type="entry name" value="SBP_BACTERIAL_5"/>
    <property type="match status" value="1"/>
</dbReference>
<evidence type="ECO:0000256" key="1">
    <source>
        <dbReference type="SAM" id="MobiDB-lite"/>
    </source>
</evidence>
<dbReference type="InterPro" id="IPR000914">
    <property type="entry name" value="SBP_5_dom"/>
</dbReference>
<dbReference type="GO" id="GO:1904680">
    <property type="term" value="F:peptide transmembrane transporter activity"/>
    <property type="evidence" value="ECO:0007669"/>
    <property type="project" value="TreeGrafter"/>
</dbReference>
<dbReference type="Gene3D" id="3.40.190.10">
    <property type="entry name" value="Periplasmic binding protein-like II"/>
    <property type="match status" value="1"/>
</dbReference>
<feature type="region of interest" description="Disordered" evidence="1">
    <location>
        <begin position="584"/>
        <end position="620"/>
    </location>
</feature>
<evidence type="ECO:0000313" key="3">
    <source>
        <dbReference type="EMBL" id="MBB5296406.1"/>
    </source>
</evidence>
<dbReference type="InterPro" id="IPR023765">
    <property type="entry name" value="SBP_5_CS"/>
</dbReference>
<dbReference type="GO" id="GO:0015833">
    <property type="term" value="P:peptide transport"/>
    <property type="evidence" value="ECO:0007669"/>
    <property type="project" value="TreeGrafter"/>
</dbReference>
<gene>
    <name evidence="4" type="ORF">FCS05_13195</name>
    <name evidence="3" type="ORF">HNQ10_003253</name>
</gene>
<dbReference type="Proteomes" id="UP000308000">
    <property type="component" value="Unassembled WGS sequence"/>
</dbReference>